<keyword evidence="2" id="KW-1185">Reference proteome</keyword>
<dbReference type="RefSeq" id="WP_281736779.1">
    <property type="nucleotide sequence ID" value="NZ_JAKETQ010000002.1"/>
</dbReference>
<comment type="caution">
    <text evidence="1">The sequence shown here is derived from an EMBL/GenBank/DDBJ whole genome shotgun (WGS) entry which is preliminary data.</text>
</comment>
<dbReference type="InterPro" id="IPR036388">
    <property type="entry name" value="WH-like_DNA-bd_sf"/>
</dbReference>
<dbReference type="AlphaFoldDB" id="A0AA41QPM2"/>
<dbReference type="SUPFAM" id="SSF46785">
    <property type="entry name" value="Winged helix' DNA-binding domain"/>
    <property type="match status" value="1"/>
</dbReference>
<protein>
    <submittedName>
        <fullName evidence="1">Helix-turn-helix domain-containing protein</fullName>
    </submittedName>
</protein>
<proteinExistence type="predicted"/>
<dbReference type="EMBL" id="JALAZD010000002">
    <property type="protein sequence ID" value="MCI0128692.1"/>
    <property type="molecule type" value="Genomic_DNA"/>
</dbReference>
<dbReference type="InterPro" id="IPR036390">
    <property type="entry name" value="WH_DNA-bd_sf"/>
</dbReference>
<dbReference type="Pfam" id="PF13730">
    <property type="entry name" value="HTH_36"/>
    <property type="match status" value="1"/>
</dbReference>
<dbReference type="Proteomes" id="UP001156140">
    <property type="component" value="Unassembled WGS sequence"/>
</dbReference>
<gene>
    <name evidence="1" type="ORF">ML536_17815</name>
</gene>
<accession>A0AA41QPM2</accession>
<organism evidence="1 2">
    <name type="scientific">Paradevosia shaoguanensis</name>
    <dbReference type="NCBI Taxonomy" id="1335043"/>
    <lineage>
        <taxon>Bacteria</taxon>
        <taxon>Pseudomonadati</taxon>
        <taxon>Pseudomonadota</taxon>
        <taxon>Alphaproteobacteria</taxon>
        <taxon>Hyphomicrobiales</taxon>
        <taxon>Devosiaceae</taxon>
        <taxon>Paradevosia</taxon>
    </lineage>
</organism>
<dbReference type="Gene3D" id="1.10.10.10">
    <property type="entry name" value="Winged helix-like DNA-binding domain superfamily/Winged helix DNA-binding domain"/>
    <property type="match status" value="1"/>
</dbReference>
<evidence type="ECO:0000313" key="1">
    <source>
        <dbReference type="EMBL" id="MCI0128692.1"/>
    </source>
</evidence>
<evidence type="ECO:0000313" key="2">
    <source>
        <dbReference type="Proteomes" id="UP001156140"/>
    </source>
</evidence>
<sequence length="319" mass="34409">MTLSAAIVRELVAAGLAGRDLVAACERIEAADAPGRSPAAIRQARYRARQREQLVASAVEPVGRVEVAERYVTRVTPEPANSDRVAAPAPRSTIDKHAARRGVNAAPGLSPSARRVAHQLIDHFNRETGRCDPSHARLAGLCGLSERTVRRAVAELDAAGLIVRRRHGGRYHANAYAPDWARLVALDGGRLPASVTPVTQRPVLATEQARIVRQTHIENLDSRSGYVAPRRARRPNPAQREMLFPVQSSSAAREAAHRRLWDATNAHLRRLGSNDAYAKALAALTEQDWDRGTDAELRRQGSGLAVLLAGTGPPIAATG</sequence>
<reference evidence="1" key="1">
    <citation type="submission" date="2022-03" db="EMBL/GenBank/DDBJ databases">
        <title>The complete genome sequence of a Methyloterrigena soli.</title>
        <authorList>
            <person name="Zi Z."/>
        </authorList>
    </citation>
    <scope>NUCLEOTIDE SEQUENCE</scope>
    <source>
        <strain evidence="1">M48</strain>
    </source>
</reference>
<name>A0AA41QPM2_9HYPH</name>